<feature type="domain" description="F-box" evidence="1">
    <location>
        <begin position="1"/>
        <end position="44"/>
    </location>
</feature>
<name>A0A8S0VRH1_CYCAE</name>
<proteinExistence type="predicted"/>
<dbReference type="InterPro" id="IPR001810">
    <property type="entry name" value="F-box_dom"/>
</dbReference>
<reference evidence="2 3" key="1">
    <citation type="submission" date="2020-01" db="EMBL/GenBank/DDBJ databases">
        <authorList>
            <person name="Gupta K D."/>
        </authorList>
    </citation>
    <scope>NUCLEOTIDE SEQUENCE [LARGE SCALE GENOMIC DNA]</scope>
</reference>
<evidence type="ECO:0000313" key="3">
    <source>
        <dbReference type="Proteomes" id="UP000467700"/>
    </source>
</evidence>
<organism evidence="2 3">
    <name type="scientific">Cyclocybe aegerita</name>
    <name type="common">Black poplar mushroom</name>
    <name type="synonym">Agrocybe aegerita</name>
    <dbReference type="NCBI Taxonomy" id="1973307"/>
    <lineage>
        <taxon>Eukaryota</taxon>
        <taxon>Fungi</taxon>
        <taxon>Dikarya</taxon>
        <taxon>Basidiomycota</taxon>
        <taxon>Agaricomycotina</taxon>
        <taxon>Agaricomycetes</taxon>
        <taxon>Agaricomycetidae</taxon>
        <taxon>Agaricales</taxon>
        <taxon>Agaricineae</taxon>
        <taxon>Bolbitiaceae</taxon>
        <taxon>Cyclocybe</taxon>
    </lineage>
</organism>
<dbReference type="AlphaFoldDB" id="A0A8S0VRH1"/>
<dbReference type="PROSITE" id="PS50181">
    <property type="entry name" value="FBOX"/>
    <property type="match status" value="1"/>
</dbReference>
<comment type="caution">
    <text evidence="2">The sequence shown here is derived from an EMBL/GenBank/DDBJ whole genome shotgun (WGS) entry which is preliminary data.</text>
</comment>
<dbReference type="Proteomes" id="UP000467700">
    <property type="component" value="Unassembled WGS sequence"/>
</dbReference>
<accession>A0A8S0VRH1</accession>
<evidence type="ECO:0000313" key="2">
    <source>
        <dbReference type="EMBL" id="CAA7263455.1"/>
    </source>
</evidence>
<dbReference type="CDD" id="cd09917">
    <property type="entry name" value="F-box_SF"/>
    <property type="match status" value="1"/>
</dbReference>
<protein>
    <recommendedName>
        <fullName evidence="1">F-box domain-containing protein</fullName>
    </recommendedName>
</protein>
<dbReference type="OrthoDB" id="2939631at2759"/>
<dbReference type="EMBL" id="CACVBS010000039">
    <property type="protein sequence ID" value="CAA7263455.1"/>
    <property type="molecule type" value="Genomic_DNA"/>
</dbReference>
<sequence>MLLSVPPEIFLEVISFLSLKDLAQLVGVSREIQPAVLEILYKSIKLYNRNPSIKYTFDLLKKDGFVASQVTHATLVTYVKWGEPAATDKWWDSEVLSKVKNLETVEVIGPLLGDHFIIPAIKSLRRAKGGLPPSVKIITFRTSQERRWVYTYHPKEHVARVQIWMNIETITASTFARDYGRNLTHFTMSSKSLVNYFPGIFHPSFRVHMPKLTHLELGNVTRIKGELFQAVRRYLTEFIIRHDTITHLSLGTKRPSARPTHYFNFDETIILPDFLPALRSFEGFPENVLVLQNRHVKSMFKFTSLNLAEREAQSPARRETRDQDDDWHDANLDIMGCLQRLQRLPTVFPRVVDWEGRFPAPSFGKLLMILDSNYLLKIFGGFKHLEDITLPKHILFSMLPSPALDHENLYPLAEICPKLSKIIGQRSKYMLSGDYVFKLERGEKGDLVDVLVEEVFSVEGGASP</sequence>
<keyword evidence="3" id="KW-1185">Reference proteome</keyword>
<gene>
    <name evidence="2" type="ORF">AAE3_LOCUS5655</name>
</gene>
<evidence type="ECO:0000259" key="1">
    <source>
        <dbReference type="PROSITE" id="PS50181"/>
    </source>
</evidence>